<dbReference type="AlphaFoldDB" id="A0AAD8IV04"/>
<reference evidence="2" key="1">
    <citation type="submission" date="2023-02" db="EMBL/GenBank/DDBJ databases">
        <title>Genome of toxic invasive species Heracleum sosnowskyi carries increased number of genes despite the absence of recent whole-genome duplications.</title>
        <authorList>
            <person name="Schelkunov M."/>
            <person name="Shtratnikova V."/>
            <person name="Makarenko M."/>
            <person name="Klepikova A."/>
            <person name="Omelchenko D."/>
            <person name="Novikova G."/>
            <person name="Obukhova E."/>
            <person name="Bogdanov V."/>
            <person name="Penin A."/>
            <person name="Logacheva M."/>
        </authorList>
    </citation>
    <scope>NUCLEOTIDE SEQUENCE</scope>
    <source>
        <strain evidence="2">Hsosn_3</strain>
        <tissue evidence="2">Leaf</tissue>
    </source>
</reference>
<dbReference type="EMBL" id="JAUIZM010000003">
    <property type="protein sequence ID" value="KAK1391331.1"/>
    <property type="molecule type" value="Genomic_DNA"/>
</dbReference>
<protein>
    <submittedName>
        <fullName evidence="2">GRF-type domain-containing protein</fullName>
    </submittedName>
</protein>
<name>A0AAD8IV04_9APIA</name>
<keyword evidence="3" id="KW-1185">Reference proteome</keyword>
<accession>A0AAD8IV04</accession>
<sequence>MSENENGKWDWGCKHFLWEDVLKRSCSGSGAGSGSSSKGTAGDGPATMGTLPSTLPPTPSGSSTPTPTTEEKRIKALSKALEISQMANRALVDLIHDLALDDN</sequence>
<organism evidence="2 3">
    <name type="scientific">Heracleum sosnowskyi</name>
    <dbReference type="NCBI Taxonomy" id="360622"/>
    <lineage>
        <taxon>Eukaryota</taxon>
        <taxon>Viridiplantae</taxon>
        <taxon>Streptophyta</taxon>
        <taxon>Embryophyta</taxon>
        <taxon>Tracheophyta</taxon>
        <taxon>Spermatophyta</taxon>
        <taxon>Magnoliopsida</taxon>
        <taxon>eudicotyledons</taxon>
        <taxon>Gunneridae</taxon>
        <taxon>Pentapetalae</taxon>
        <taxon>asterids</taxon>
        <taxon>campanulids</taxon>
        <taxon>Apiales</taxon>
        <taxon>Apiaceae</taxon>
        <taxon>Apioideae</taxon>
        <taxon>apioid superclade</taxon>
        <taxon>Tordylieae</taxon>
        <taxon>Tordyliinae</taxon>
        <taxon>Heracleum</taxon>
    </lineage>
</organism>
<reference evidence="2" key="2">
    <citation type="submission" date="2023-05" db="EMBL/GenBank/DDBJ databases">
        <authorList>
            <person name="Schelkunov M.I."/>
        </authorList>
    </citation>
    <scope>NUCLEOTIDE SEQUENCE</scope>
    <source>
        <strain evidence="2">Hsosn_3</strain>
        <tissue evidence="2">Leaf</tissue>
    </source>
</reference>
<evidence type="ECO:0000256" key="1">
    <source>
        <dbReference type="SAM" id="MobiDB-lite"/>
    </source>
</evidence>
<feature type="compositionally biased region" description="Low complexity" evidence="1">
    <location>
        <begin position="34"/>
        <end position="53"/>
    </location>
</feature>
<gene>
    <name evidence="2" type="ORF">POM88_010387</name>
</gene>
<comment type="caution">
    <text evidence="2">The sequence shown here is derived from an EMBL/GenBank/DDBJ whole genome shotgun (WGS) entry which is preliminary data.</text>
</comment>
<proteinExistence type="predicted"/>
<evidence type="ECO:0000313" key="3">
    <source>
        <dbReference type="Proteomes" id="UP001237642"/>
    </source>
</evidence>
<evidence type="ECO:0000313" key="2">
    <source>
        <dbReference type="EMBL" id="KAK1391331.1"/>
    </source>
</evidence>
<dbReference type="Proteomes" id="UP001237642">
    <property type="component" value="Unassembled WGS sequence"/>
</dbReference>
<feature type="region of interest" description="Disordered" evidence="1">
    <location>
        <begin position="26"/>
        <end position="73"/>
    </location>
</feature>